<evidence type="ECO:0000256" key="1">
    <source>
        <dbReference type="ARBA" id="ARBA00004123"/>
    </source>
</evidence>
<dbReference type="InterPro" id="IPR019095">
    <property type="entry name" value="Mediator_Med18"/>
</dbReference>
<evidence type="ECO:0000313" key="12">
    <source>
        <dbReference type="Proteomes" id="UP001432322"/>
    </source>
</evidence>
<dbReference type="Proteomes" id="UP001432322">
    <property type="component" value="Unassembled WGS sequence"/>
</dbReference>
<keyword evidence="5 10" id="KW-0805">Transcription regulation</keyword>
<evidence type="ECO:0000256" key="3">
    <source>
        <dbReference type="ARBA" id="ARBA00011837"/>
    </source>
</evidence>
<evidence type="ECO:0000256" key="10">
    <source>
        <dbReference type="RuleBase" id="RU364150"/>
    </source>
</evidence>
<comment type="function">
    <text evidence="8 10">Component of the Mediator complex, a coactivator involved in the regulated transcription of nearly all RNA polymerase II-dependent genes. Mediator functions as a bridge to convey information from gene-specific regulatory proteins to the basal RNA polymerase II transcription machinery. Mediator is recruited to promoters by direct interactions with regulatory proteins and serves as a scaffold for the assembly of a functional preinitiation complex with RNA polymerase II and the general transcription factors.</text>
</comment>
<dbReference type="GO" id="GO:0016592">
    <property type="term" value="C:mediator complex"/>
    <property type="evidence" value="ECO:0007669"/>
    <property type="project" value="InterPro"/>
</dbReference>
<keyword evidence="10" id="KW-0010">Activator</keyword>
<dbReference type="GO" id="GO:0006369">
    <property type="term" value="P:termination of RNA polymerase II transcription"/>
    <property type="evidence" value="ECO:0007669"/>
    <property type="project" value="TreeGrafter"/>
</dbReference>
<name>A0AAV5WCI6_9BILA</name>
<sequence>RMSDEEKGDAANQDSSAQTYQRKECILWGSLYEKNLLDLENRLAGICDPGYTDFNEHEMSFSLKTNATADVTLRLRRKFHAETSSTNQWRFRYVGRPEPDPTCPVVVRKVIDSVAHSHNMMDFVKTLGLRLDYEYIAKGKVWTCGAIKIVVSSLKRTKIVGKYEMENLEKLGDSLLIELSVTIPDSMEYLPVARQLKTFSTQLYPLVELQKVEYWMK</sequence>
<organism evidence="11 12">
    <name type="scientific">Pristionchus fissidentatus</name>
    <dbReference type="NCBI Taxonomy" id="1538716"/>
    <lineage>
        <taxon>Eukaryota</taxon>
        <taxon>Metazoa</taxon>
        <taxon>Ecdysozoa</taxon>
        <taxon>Nematoda</taxon>
        <taxon>Chromadorea</taxon>
        <taxon>Rhabditida</taxon>
        <taxon>Rhabditina</taxon>
        <taxon>Diplogasteromorpha</taxon>
        <taxon>Diplogasteroidea</taxon>
        <taxon>Neodiplogasteridae</taxon>
        <taxon>Pristionchus</taxon>
    </lineage>
</organism>
<keyword evidence="7 10" id="KW-0539">Nucleus</keyword>
<evidence type="ECO:0000313" key="11">
    <source>
        <dbReference type="EMBL" id="GMT28330.1"/>
    </source>
</evidence>
<dbReference type="Pfam" id="PF09637">
    <property type="entry name" value="Med18"/>
    <property type="match status" value="1"/>
</dbReference>
<reference evidence="11" key="1">
    <citation type="submission" date="2023-10" db="EMBL/GenBank/DDBJ databases">
        <title>Genome assembly of Pristionchus species.</title>
        <authorList>
            <person name="Yoshida K."/>
            <person name="Sommer R.J."/>
        </authorList>
    </citation>
    <scope>NUCLEOTIDE SEQUENCE</scope>
    <source>
        <strain evidence="11">RS5133</strain>
    </source>
</reference>
<dbReference type="PANTHER" id="PTHR13321">
    <property type="entry name" value="MEDIATOR OF RNA POLYMERASE II TRANSCRIPTION, SUBUNIT 18"/>
    <property type="match status" value="1"/>
</dbReference>
<dbReference type="PANTHER" id="PTHR13321:SF2">
    <property type="entry name" value="MEDIATOR OF RNA POLYMERASE II TRANSCRIPTION SUBUNIT 18"/>
    <property type="match status" value="1"/>
</dbReference>
<comment type="similarity">
    <text evidence="2 10">Belongs to the Mediator complex subunit 18 family.</text>
</comment>
<comment type="caution">
    <text evidence="11">The sequence shown here is derived from an EMBL/GenBank/DDBJ whole genome shotgun (WGS) entry which is preliminary data.</text>
</comment>
<evidence type="ECO:0000256" key="2">
    <source>
        <dbReference type="ARBA" id="ARBA00009814"/>
    </source>
</evidence>
<evidence type="ECO:0000256" key="6">
    <source>
        <dbReference type="ARBA" id="ARBA00023163"/>
    </source>
</evidence>
<dbReference type="GO" id="GO:0070847">
    <property type="term" value="C:core mediator complex"/>
    <property type="evidence" value="ECO:0007669"/>
    <property type="project" value="TreeGrafter"/>
</dbReference>
<comment type="subunit">
    <text evidence="3 10">Component of the Mediator complex.</text>
</comment>
<accession>A0AAV5WCI6</accession>
<dbReference type="FunFam" id="2.40.320.10:FF:000013">
    <property type="entry name" value="Mediator of RNA polymerase II transcription subunit 18"/>
    <property type="match status" value="1"/>
</dbReference>
<dbReference type="GO" id="GO:0003712">
    <property type="term" value="F:transcription coregulator activity"/>
    <property type="evidence" value="ECO:0007669"/>
    <property type="project" value="InterPro"/>
</dbReference>
<evidence type="ECO:0000256" key="4">
    <source>
        <dbReference type="ARBA" id="ARBA00019612"/>
    </source>
</evidence>
<evidence type="ECO:0000256" key="7">
    <source>
        <dbReference type="ARBA" id="ARBA00023242"/>
    </source>
</evidence>
<evidence type="ECO:0000256" key="9">
    <source>
        <dbReference type="ARBA" id="ARBA00032012"/>
    </source>
</evidence>
<protein>
    <recommendedName>
        <fullName evidence="4 10">Mediator of RNA polymerase II transcription subunit 18</fullName>
    </recommendedName>
    <alternativeName>
        <fullName evidence="9 10">Mediator complex subunit 18</fullName>
    </alternativeName>
</protein>
<feature type="non-terminal residue" evidence="11">
    <location>
        <position position="1"/>
    </location>
</feature>
<gene>
    <name evidence="10" type="primary">MED18</name>
    <name evidence="11" type="ORF">PFISCL1PPCAC_19627</name>
</gene>
<keyword evidence="12" id="KW-1185">Reference proteome</keyword>
<evidence type="ECO:0000256" key="8">
    <source>
        <dbReference type="ARBA" id="ARBA00025687"/>
    </source>
</evidence>
<evidence type="ECO:0000256" key="5">
    <source>
        <dbReference type="ARBA" id="ARBA00023015"/>
    </source>
</evidence>
<dbReference type="Gene3D" id="2.40.320.10">
    <property type="entry name" value="Hypothetical Protein Pfu-838710-001"/>
    <property type="match status" value="1"/>
</dbReference>
<keyword evidence="6 10" id="KW-0804">Transcription</keyword>
<dbReference type="GO" id="GO:0006357">
    <property type="term" value="P:regulation of transcription by RNA polymerase II"/>
    <property type="evidence" value="ECO:0007669"/>
    <property type="project" value="InterPro"/>
</dbReference>
<comment type="subcellular location">
    <subcellularLocation>
        <location evidence="1 10">Nucleus</location>
    </subcellularLocation>
</comment>
<dbReference type="EMBL" id="BTSY01000005">
    <property type="protein sequence ID" value="GMT28330.1"/>
    <property type="molecule type" value="Genomic_DNA"/>
</dbReference>
<dbReference type="AlphaFoldDB" id="A0AAV5WCI6"/>
<proteinExistence type="inferred from homology"/>